<name>A0A7W3ZE63_9PSEU</name>
<keyword evidence="1" id="KW-0812">Transmembrane</keyword>
<dbReference type="Proteomes" id="UP000526734">
    <property type="component" value="Unassembled WGS sequence"/>
</dbReference>
<feature type="transmembrane region" description="Helical" evidence="1">
    <location>
        <begin position="12"/>
        <end position="37"/>
    </location>
</feature>
<organism evidence="2 3">
    <name type="scientific">Amycolatopsis dendrobii</name>
    <dbReference type="NCBI Taxonomy" id="2760662"/>
    <lineage>
        <taxon>Bacteria</taxon>
        <taxon>Bacillati</taxon>
        <taxon>Actinomycetota</taxon>
        <taxon>Actinomycetes</taxon>
        <taxon>Pseudonocardiales</taxon>
        <taxon>Pseudonocardiaceae</taxon>
        <taxon>Amycolatopsis</taxon>
    </lineage>
</organism>
<feature type="transmembrane region" description="Helical" evidence="1">
    <location>
        <begin position="49"/>
        <end position="69"/>
    </location>
</feature>
<sequence length="113" mass="12024">MTASRASLPILITAWSVPALVLGQFALLSGIPLIALLISSLRDSQPRALRWWSAGLAAVYLGVLALWALSPESAPSLSKSMNPAVTAFFVASGVAVAVAHHVRKRPSPVNRRW</sequence>
<accession>A0A7W3ZE63</accession>
<evidence type="ECO:0000256" key="1">
    <source>
        <dbReference type="SAM" id="Phobius"/>
    </source>
</evidence>
<gene>
    <name evidence="2" type="ORF">H4281_30895</name>
</gene>
<proteinExistence type="predicted"/>
<dbReference type="EMBL" id="JACGZW010000011">
    <property type="protein sequence ID" value="MBB1157574.1"/>
    <property type="molecule type" value="Genomic_DNA"/>
</dbReference>
<keyword evidence="3" id="KW-1185">Reference proteome</keyword>
<feature type="transmembrane region" description="Helical" evidence="1">
    <location>
        <begin position="81"/>
        <end position="102"/>
    </location>
</feature>
<keyword evidence="1" id="KW-0472">Membrane</keyword>
<dbReference type="AlphaFoldDB" id="A0A7W3ZE63"/>
<evidence type="ECO:0000313" key="3">
    <source>
        <dbReference type="Proteomes" id="UP000526734"/>
    </source>
</evidence>
<protein>
    <submittedName>
        <fullName evidence="2">Uncharacterized protein</fullName>
    </submittedName>
</protein>
<dbReference type="RefSeq" id="WP_182894423.1">
    <property type="nucleotide sequence ID" value="NZ_JACGZW010000011.1"/>
</dbReference>
<reference evidence="2 3" key="1">
    <citation type="submission" date="2020-08" db="EMBL/GenBank/DDBJ databases">
        <title>Amycolatopsis sp. nov. DR6-1 isolated from Dendrobium heterocarpum.</title>
        <authorList>
            <person name="Tedsree N."/>
            <person name="Kuncharoen N."/>
            <person name="Likhitwitayawuid K."/>
            <person name="Tanasupawat S."/>
        </authorList>
    </citation>
    <scope>NUCLEOTIDE SEQUENCE [LARGE SCALE GENOMIC DNA]</scope>
    <source>
        <strain evidence="2 3">DR6-1</strain>
    </source>
</reference>
<evidence type="ECO:0000313" key="2">
    <source>
        <dbReference type="EMBL" id="MBB1157574.1"/>
    </source>
</evidence>
<keyword evidence="1" id="KW-1133">Transmembrane helix</keyword>
<comment type="caution">
    <text evidence="2">The sequence shown here is derived from an EMBL/GenBank/DDBJ whole genome shotgun (WGS) entry which is preliminary data.</text>
</comment>